<name>A0A385SS77_9BACT</name>
<evidence type="ECO:0000313" key="1">
    <source>
        <dbReference type="EMBL" id="AYB32510.1"/>
    </source>
</evidence>
<evidence type="ECO:0000313" key="2">
    <source>
        <dbReference type="Proteomes" id="UP000266183"/>
    </source>
</evidence>
<gene>
    <name evidence="1" type="ORF">D4L85_18865</name>
</gene>
<dbReference type="AlphaFoldDB" id="A0A385SS77"/>
<dbReference type="Gene3D" id="3.40.50.300">
    <property type="entry name" value="P-loop containing nucleotide triphosphate hydrolases"/>
    <property type="match status" value="1"/>
</dbReference>
<dbReference type="KEGG" id="chk:D4L85_18865"/>
<protein>
    <submittedName>
        <fullName evidence="1">Uncharacterized protein</fullName>
    </submittedName>
</protein>
<keyword evidence="2" id="KW-1185">Reference proteome</keyword>
<dbReference type="InterPro" id="IPR027417">
    <property type="entry name" value="P-loop_NTPase"/>
</dbReference>
<dbReference type="Proteomes" id="UP000266183">
    <property type="component" value="Chromosome"/>
</dbReference>
<dbReference type="EMBL" id="CP032382">
    <property type="protein sequence ID" value="AYB32510.1"/>
    <property type="molecule type" value="Genomic_DNA"/>
</dbReference>
<dbReference type="OrthoDB" id="9179987at2"/>
<sequence length="496" mass="57262">MKLDDNLGFTKNPFSKRSSEQELDFLENIFYEPNYYKTLLSDLSGGDSRFIIGQRGHGKSSVINKLVEDLEREPRSFVIKIDRFETIPAKKNETAFLILILKTLITKLSIFLDKNRHLVKGLTQVEKEKLTFFIRLFFKTTSQEEYRAVYNSIHKVRIKNFIIRIFNKWGLIPANTIASAAVSITSNLIRQALGLDNLQAKNVYTEYFGAMTEVNFDSLDIDKQDCSKDSLKQMLDEVLSIFRSLGFNTTIVLFDKIDEYQELNQDIVRIGAFTSEILSDTELLLNAKLAIGFSLWSELKAELAGTVRFDKFQIVDVRWKFTDLEPLINKRIKYFSNDKKTLSDLVPNENERKQLLGVANKSPRDLISLLSHIYLEQSNNDQNVTFFDGRSISNGLTSFCANYDYDSMYPSKAGRNKEIKAMINRILAVRQIRFTIKQLNTAFNQNTAQSEGQIKLMINYKLIREDDILGQNNAKYYEVVDPKVEHLIKRNVTKIE</sequence>
<dbReference type="RefSeq" id="WP_119755763.1">
    <property type="nucleotide sequence ID" value="NZ_CP032382.1"/>
</dbReference>
<accession>A0A385SS77</accession>
<proteinExistence type="predicted"/>
<organism evidence="1 2">
    <name type="scientific">Chryseolinea soli</name>
    <dbReference type="NCBI Taxonomy" id="2321403"/>
    <lineage>
        <taxon>Bacteria</taxon>
        <taxon>Pseudomonadati</taxon>
        <taxon>Bacteroidota</taxon>
        <taxon>Cytophagia</taxon>
        <taxon>Cytophagales</taxon>
        <taxon>Fulvivirgaceae</taxon>
        <taxon>Chryseolinea</taxon>
    </lineage>
</organism>
<reference evidence="2" key="1">
    <citation type="submission" date="2018-09" db="EMBL/GenBank/DDBJ databases">
        <title>Chryseolinea sp. KIS68-18 isolated from soil.</title>
        <authorList>
            <person name="Weon H.-Y."/>
            <person name="Kwon S.-W."/>
            <person name="Lee S.A."/>
        </authorList>
    </citation>
    <scope>NUCLEOTIDE SEQUENCE [LARGE SCALE GENOMIC DNA]</scope>
    <source>
        <strain evidence="2">KIS68-18</strain>
    </source>
</reference>